<sequence length="95" mass="10903">MTDRYRLVKLKSCRSKRRLPLMGTRIELDDGEVWVLKRKRNRHQVQLAIRMCISACLLAGLVVAWYVTGQDGSQKHLARYISSNGRIVAHRGLLA</sequence>
<evidence type="ECO:0000313" key="2">
    <source>
        <dbReference type="EMBL" id="QSO47149.1"/>
    </source>
</evidence>
<dbReference type="KEGG" id="afx:JZ786_22565"/>
<dbReference type="Proteomes" id="UP000663505">
    <property type="component" value="Chromosome"/>
</dbReference>
<dbReference type="EMBL" id="CP071182">
    <property type="protein sequence ID" value="QSO47149.1"/>
    <property type="molecule type" value="Genomic_DNA"/>
</dbReference>
<keyword evidence="1" id="KW-0472">Membrane</keyword>
<evidence type="ECO:0000256" key="1">
    <source>
        <dbReference type="SAM" id="Phobius"/>
    </source>
</evidence>
<organism evidence="2 3">
    <name type="scientific">Alicyclobacillus mengziensis</name>
    <dbReference type="NCBI Taxonomy" id="2931921"/>
    <lineage>
        <taxon>Bacteria</taxon>
        <taxon>Bacillati</taxon>
        <taxon>Bacillota</taxon>
        <taxon>Bacilli</taxon>
        <taxon>Bacillales</taxon>
        <taxon>Alicyclobacillaceae</taxon>
        <taxon>Alicyclobacillus</taxon>
    </lineage>
</organism>
<proteinExistence type="predicted"/>
<feature type="transmembrane region" description="Helical" evidence="1">
    <location>
        <begin position="47"/>
        <end position="67"/>
    </location>
</feature>
<dbReference type="RefSeq" id="WP_206656509.1">
    <property type="nucleotide sequence ID" value="NZ_CP071182.1"/>
</dbReference>
<evidence type="ECO:0000313" key="3">
    <source>
        <dbReference type="Proteomes" id="UP000663505"/>
    </source>
</evidence>
<keyword evidence="1" id="KW-1133">Transmembrane helix</keyword>
<accession>A0A9X7Z5Q7</accession>
<gene>
    <name evidence="2" type="ORF">JZ786_22565</name>
</gene>
<keyword evidence="3" id="KW-1185">Reference proteome</keyword>
<dbReference type="AlphaFoldDB" id="A0A9X7Z5Q7"/>
<name>A0A9X7Z5Q7_9BACL</name>
<keyword evidence="1" id="KW-0812">Transmembrane</keyword>
<protein>
    <submittedName>
        <fullName evidence="2">Uncharacterized protein</fullName>
    </submittedName>
</protein>
<reference evidence="2 3" key="1">
    <citation type="submission" date="2021-02" db="EMBL/GenBank/DDBJ databases">
        <title>Alicyclobacillus curvatus sp. nov. and Alicyclobacillus mengziensis sp. nov., two acidophilic bacteria isolated from acid mine drainage.</title>
        <authorList>
            <person name="Huang Y."/>
        </authorList>
    </citation>
    <scope>NUCLEOTIDE SEQUENCE [LARGE SCALE GENOMIC DNA]</scope>
    <source>
        <strain evidence="2 3">S30H14</strain>
    </source>
</reference>